<dbReference type="EMBL" id="JAYMYQ010000002">
    <property type="protein sequence ID" value="KAK7351162.1"/>
    <property type="molecule type" value="Genomic_DNA"/>
</dbReference>
<dbReference type="Pfam" id="PF11250">
    <property type="entry name" value="FAF"/>
    <property type="match status" value="1"/>
</dbReference>
<feature type="domain" description="FAF" evidence="2">
    <location>
        <begin position="49"/>
        <end position="97"/>
    </location>
</feature>
<evidence type="ECO:0000313" key="4">
    <source>
        <dbReference type="Proteomes" id="UP001367508"/>
    </source>
</evidence>
<dbReference type="AlphaFoldDB" id="A0AAN9MAZ4"/>
<dbReference type="PANTHER" id="PTHR33155">
    <property type="entry name" value="FANTASTIC FOUR-LIKE PROTEIN (DUF3049)"/>
    <property type="match status" value="1"/>
</dbReference>
<sequence length="199" mass="22305">MMTTSNGDEYIGTESCIDLQNDLVLKQSEISKRNGAVKMSNSKKKEKRELPPPIPHMARVLRRYYTTDGRLIIKEEKVNHQQYFRAHRANGCLTLHLVPLDHESREVKAAHEPSQNIIIDTDELPMENVTKGGSSSNCLNCNRVRSPSCIFRVPALKAHKKEGKSKHSTGQLKLEFVVSEISVTVSDFQASVGIALHEA</sequence>
<accession>A0AAN9MAZ4</accession>
<proteinExistence type="inferred from homology"/>
<dbReference type="PANTHER" id="PTHR33155:SF17">
    <property type="entry name" value="F2E2.18-RELATED"/>
    <property type="match status" value="1"/>
</dbReference>
<comment type="caution">
    <text evidence="3">The sequence shown here is derived from an EMBL/GenBank/DDBJ whole genome shotgun (WGS) entry which is preliminary data.</text>
</comment>
<keyword evidence="4" id="KW-1185">Reference proteome</keyword>
<gene>
    <name evidence="3" type="ORF">VNO77_10406</name>
</gene>
<name>A0AAN9MAZ4_CANGL</name>
<dbReference type="InterPro" id="IPR046431">
    <property type="entry name" value="FAF_dom"/>
</dbReference>
<comment type="similarity">
    <text evidence="1">Belongs to the fantastic four family.</text>
</comment>
<organism evidence="3 4">
    <name type="scientific">Canavalia gladiata</name>
    <name type="common">Sword bean</name>
    <name type="synonym">Dolichos gladiatus</name>
    <dbReference type="NCBI Taxonomy" id="3824"/>
    <lineage>
        <taxon>Eukaryota</taxon>
        <taxon>Viridiplantae</taxon>
        <taxon>Streptophyta</taxon>
        <taxon>Embryophyta</taxon>
        <taxon>Tracheophyta</taxon>
        <taxon>Spermatophyta</taxon>
        <taxon>Magnoliopsida</taxon>
        <taxon>eudicotyledons</taxon>
        <taxon>Gunneridae</taxon>
        <taxon>Pentapetalae</taxon>
        <taxon>rosids</taxon>
        <taxon>fabids</taxon>
        <taxon>Fabales</taxon>
        <taxon>Fabaceae</taxon>
        <taxon>Papilionoideae</taxon>
        <taxon>50 kb inversion clade</taxon>
        <taxon>NPAAA clade</taxon>
        <taxon>indigoferoid/millettioid clade</taxon>
        <taxon>Phaseoleae</taxon>
        <taxon>Canavalia</taxon>
    </lineage>
</organism>
<reference evidence="3 4" key="1">
    <citation type="submission" date="2024-01" db="EMBL/GenBank/DDBJ databases">
        <title>The genomes of 5 underutilized Papilionoideae crops provide insights into root nodulation and disease resistanc.</title>
        <authorList>
            <person name="Jiang F."/>
        </authorList>
    </citation>
    <scope>NUCLEOTIDE SEQUENCE [LARGE SCALE GENOMIC DNA]</scope>
    <source>
        <strain evidence="3">LVBAO_FW01</strain>
        <tissue evidence="3">Leaves</tissue>
    </source>
</reference>
<dbReference type="InterPro" id="IPR021410">
    <property type="entry name" value="FAF"/>
</dbReference>
<evidence type="ECO:0000259" key="2">
    <source>
        <dbReference type="Pfam" id="PF11250"/>
    </source>
</evidence>
<evidence type="ECO:0000256" key="1">
    <source>
        <dbReference type="ARBA" id="ARBA00008690"/>
    </source>
</evidence>
<dbReference type="Proteomes" id="UP001367508">
    <property type="component" value="Unassembled WGS sequence"/>
</dbReference>
<evidence type="ECO:0000313" key="3">
    <source>
        <dbReference type="EMBL" id="KAK7351162.1"/>
    </source>
</evidence>
<protein>
    <recommendedName>
        <fullName evidence="2">FAF domain-containing protein</fullName>
    </recommendedName>
</protein>